<evidence type="ECO:0000256" key="3">
    <source>
        <dbReference type="ARBA" id="ARBA00022619"/>
    </source>
</evidence>
<dbReference type="Gene3D" id="3.40.140.10">
    <property type="entry name" value="Cytidine Deaminase, domain 2"/>
    <property type="match status" value="1"/>
</dbReference>
<name>G5PYZ0_SALMO</name>
<evidence type="ECO:0000256" key="4">
    <source>
        <dbReference type="ARBA" id="ARBA00022857"/>
    </source>
</evidence>
<dbReference type="PANTHER" id="PTHR38011">
    <property type="entry name" value="DIHYDROFOLATE REDUCTASE FAMILY PROTEIN (AFU_ORTHOLOGUE AFUA_8G06820)"/>
    <property type="match status" value="1"/>
</dbReference>
<dbReference type="InterPro" id="IPR024072">
    <property type="entry name" value="DHFR-like_dom_sf"/>
</dbReference>
<dbReference type="InterPro" id="IPR002734">
    <property type="entry name" value="RibDG_C"/>
</dbReference>
<gene>
    <name evidence="7" type="ORF">LTSEMON_0643</name>
</gene>
<keyword evidence="5" id="KW-0560">Oxidoreductase</keyword>
<comment type="pathway">
    <text evidence="2">Cofactor biosynthesis; riboflavin biosynthesis; 5-amino-6-(D-ribitylamino)uracil from GTP: step 3/4.</text>
</comment>
<dbReference type="PANTHER" id="PTHR38011:SF7">
    <property type="entry name" value="2,5-DIAMINO-6-RIBOSYLAMINO-4(3H)-PYRIMIDINONE 5'-PHOSPHATE REDUCTASE"/>
    <property type="match status" value="1"/>
</dbReference>
<dbReference type="UniPathway" id="UPA00275">
    <property type="reaction ID" value="UER00401"/>
</dbReference>
<dbReference type="GO" id="GO:0009231">
    <property type="term" value="P:riboflavin biosynthetic process"/>
    <property type="evidence" value="ECO:0007669"/>
    <property type="project" value="UniProtKB-UniPathway"/>
</dbReference>
<dbReference type="SUPFAM" id="SSF53597">
    <property type="entry name" value="Dihydrofolate reductase-like"/>
    <property type="match status" value="1"/>
</dbReference>
<dbReference type="Pfam" id="PF01872">
    <property type="entry name" value="RibD_C"/>
    <property type="match status" value="1"/>
</dbReference>
<dbReference type="FunFam" id="3.40.430.10:FF:000006">
    <property type="entry name" value="Riboflavin biosynthesis protein RibD"/>
    <property type="match status" value="1"/>
</dbReference>
<evidence type="ECO:0000256" key="2">
    <source>
        <dbReference type="ARBA" id="ARBA00004910"/>
    </source>
</evidence>
<dbReference type="NCBIfam" id="TIGR00326">
    <property type="entry name" value="eubact_ribD"/>
    <property type="match status" value="1"/>
</dbReference>
<dbReference type="Proteomes" id="UP000003221">
    <property type="component" value="Unassembled WGS sequence"/>
</dbReference>
<keyword evidence="3" id="KW-0686">Riboflavin biosynthesis</keyword>
<comment type="caution">
    <text evidence="7">The sequence shown here is derived from an EMBL/GenBank/DDBJ whole genome shotgun (WGS) entry which is preliminary data.</text>
</comment>
<dbReference type="GO" id="GO:0008835">
    <property type="term" value="F:diaminohydroxyphosphoribosylaminopyrimidine deaminase activity"/>
    <property type="evidence" value="ECO:0007669"/>
    <property type="project" value="InterPro"/>
</dbReference>
<keyword evidence="4" id="KW-0521">NADP</keyword>
<organism evidence="7 8">
    <name type="scientific">Salmonella enterica subsp. enterica serovar Montevideo str. S5-403</name>
    <dbReference type="NCBI Taxonomy" id="913242"/>
    <lineage>
        <taxon>Bacteria</taxon>
        <taxon>Pseudomonadati</taxon>
        <taxon>Pseudomonadota</taxon>
        <taxon>Gammaproteobacteria</taxon>
        <taxon>Enterobacterales</taxon>
        <taxon>Enterobacteriaceae</taxon>
        <taxon>Salmonella</taxon>
    </lineage>
</organism>
<evidence type="ECO:0000256" key="1">
    <source>
        <dbReference type="ARBA" id="ARBA00004882"/>
    </source>
</evidence>
<accession>G5PYZ0</accession>
<dbReference type="Gene3D" id="3.40.430.10">
    <property type="entry name" value="Dihydrofolate Reductase, subunit A"/>
    <property type="match status" value="1"/>
</dbReference>
<dbReference type="PATRIC" id="fig|913242.3.peg.645"/>
<dbReference type="InterPro" id="IPR011549">
    <property type="entry name" value="RibD_C"/>
</dbReference>
<dbReference type="AlphaFoldDB" id="G5PYZ0"/>
<comment type="pathway">
    <text evidence="1">Cofactor biosynthesis; riboflavin biosynthesis; 5-amino-6-(D-ribitylamino)uracil from GTP: step 2/4.</text>
</comment>
<dbReference type="EMBL" id="AFCS01000170">
    <property type="protein sequence ID" value="EHC82679.1"/>
    <property type="molecule type" value="Genomic_DNA"/>
</dbReference>
<reference evidence="7 8" key="1">
    <citation type="journal article" date="2011" name="BMC Genomics">
        <title>Genome sequencing reveals diversification of virulence factor content and possible host adaptation in distinct subpopulations of Salmonella enterica.</title>
        <authorList>
            <person name="den Bakker H.C."/>
            <person name="Moreno Switt A.I."/>
            <person name="Govoni G."/>
            <person name="Cummings C.A."/>
            <person name="Ranieri M.L."/>
            <person name="Degoricija L."/>
            <person name="Hoelzer K."/>
            <person name="Rodriguez-Rivera L.D."/>
            <person name="Brown S."/>
            <person name="Bolchacova E."/>
            <person name="Furtado M.R."/>
            <person name="Wiedmann M."/>
        </authorList>
    </citation>
    <scope>NUCLEOTIDE SEQUENCE [LARGE SCALE GENOMIC DNA]</scope>
    <source>
        <strain evidence="7 8">S5-403</strain>
    </source>
</reference>
<dbReference type="InterPro" id="IPR004794">
    <property type="entry name" value="Eubact_RibD"/>
</dbReference>
<sequence>MVAAMQDPHRVVAAMQDPNPQVAGRGLYRLQQAGIAVSHGLMMSEAEALNKGFLKRMRTGFPYLQLKLGASVDGRTAMASGESQWITSPQARRDVQRLRAQSHAILTSSATVLADDPALTVRWAELDASTQATQASYPQEDASTQASYPQENLRQPVRIVIDSQNRVTPAHRIVQQPGETWIARTQEDSRTWPDSVRTISVPAHNGHLDLVVLMMQLGRQQINSIWVEAGPGLAGALLQAGLVDELIVYVAPKLLGTQARGLCELPGLEKLADAPQFTFSEIRHVGPDVCLHMVSV</sequence>
<evidence type="ECO:0000256" key="5">
    <source>
        <dbReference type="ARBA" id="ARBA00023002"/>
    </source>
</evidence>
<dbReference type="NCBIfam" id="TIGR00227">
    <property type="entry name" value="ribD_Cterm"/>
    <property type="match status" value="1"/>
</dbReference>
<evidence type="ECO:0000259" key="6">
    <source>
        <dbReference type="Pfam" id="PF01872"/>
    </source>
</evidence>
<dbReference type="InterPro" id="IPR016193">
    <property type="entry name" value="Cytidine_deaminase-like"/>
</dbReference>
<protein>
    <submittedName>
        <fullName evidence="7">Diaminohydroxyphosphoribosylaminopyrimidine deaminase</fullName>
    </submittedName>
</protein>
<evidence type="ECO:0000313" key="7">
    <source>
        <dbReference type="EMBL" id="EHC82679.1"/>
    </source>
</evidence>
<feature type="domain" description="Bacterial bifunctional deaminase-reductase C-terminal" evidence="6">
    <location>
        <begin position="62"/>
        <end position="291"/>
    </location>
</feature>
<dbReference type="SUPFAM" id="SSF53927">
    <property type="entry name" value="Cytidine deaminase-like"/>
    <property type="match status" value="1"/>
</dbReference>
<dbReference type="GO" id="GO:0050661">
    <property type="term" value="F:NADP binding"/>
    <property type="evidence" value="ECO:0007669"/>
    <property type="project" value="InterPro"/>
</dbReference>
<evidence type="ECO:0000313" key="8">
    <source>
        <dbReference type="Proteomes" id="UP000003221"/>
    </source>
</evidence>
<proteinExistence type="predicted"/>
<dbReference type="GO" id="GO:0008703">
    <property type="term" value="F:5-amino-6-(5-phosphoribosylamino)uracil reductase activity"/>
    <property type="evidence" value="ECO:0007669"/>
    <property type="project" value="InterPro"/>
</dbReference>
<dbReference type="InterPro" id="IPR050765">
    <property type="entry name" value="Riboflavin_Biosynth_HTPR"/>
</dbReference>